<feature type="domain" description="Radical SAM core" evidence="6">
    <location>
        <begin position="16"/>
        <end position="161"/>
    </location>
</feature>
<keyword evidence="1" id="KW-0949">S-adenosyl-L-methionine</keyword>
<dbReference type="Pfam" id="PF04055">
    <property type="entry name" value="Radical_SAM"/>
    <property type="match status" value="1"/>
</dbReference>
<dbReference type="PANTHER" id="PTHR43273">
    <property type="entry name" value="ANAEROBIC SULFATASE-MATURATING ENZYME HOMOLOG ASLB-RELATED"/>
    <property type="match status" value="1"/>
</dbReference>
<evidence type="ECO:0000313" key="8">
    <source>
        <dbReference type="Proteomes" id="UP001376459"/>
    </source>
</evidence>
<reference evidence="7 8" key="1">
    <citation type="submission" date="2024-03" db="EMBL/GenBank/DDBJ databases">
        <title>Novel Streptomyces species of biotechnological and ecological value are a feature of Machair soil.</title>
        <authorList>
            <person name="Prole J.R."/>
            <person name="Goodfellow M."/>
            <person name="Allenby N."/>
            <person name="Ward A.C."/>
        </authorList>
    </citation>
    <scope>NUCLEOTIDE SEQUENCE [LARGE SCALE GENOMIC DNA]</scope>
    <source>
        <strain evidence="7 8">MS1.AVA.1</strain>
    </source>
</reference>
<comment type="caution">
    <text evidence="7">The sequence shown here is derived from an EMBL/GenBank/DDBJ whole genome shotgun (WGS) entry which is preliminary data.</text>
</comment>
<dbReference type="CDD" id="cd01335">
    <property type="entry name" value="Radical_SAM"/>
    <property type="match status" value="1"/>
</dbReference>
<name>A0ABU8USX4_9ACTN</name>
<keyword evidence="2" id="KW-0479">Metal-binding</keyword>
<sequence>MTGPTVPLRQLVLKVHSRCDLACRHCYIYEHADQSWSSRPRVISQETISWTALRLAEHAKKHQLASVQVILHGGEPLLAGPARLRAVCEALTTALHGICALDLRIHTNAVQLGERHLDLFAEYGVRVGVSLDGDRAANDRHRLFANGRSSHDKVLRALALLDQDRYRHLYAGILCTIDVRNDPVAVYDALAALRPRASTSSCRTPPGTNLPCDPPAPTPRTPTGSSPSTTAGASRDVRCRCGCSTRSSAPSAAAPA</sequence>
<feature type="compositionally biased region" description="Low complexity" evidence="5">
    <location>
        <begin position="221"/>
        <end position="234"/>
    </location>
</feature>
<dbReference type="InterPro" id="IPR023867">
    <property type="entry name" value="Sulphatase_maturase_rSAM"/>
</dbReference>
<keyword evidence="4" id="KW-0411">Iron-sulfur</keyword>
<dbReference type="Proteomes" id="UP001376459">
    <property type="component" value="Unassembled WGS sequence"/>
</dbReference>
<evidence type="ECO:0000256" key="4">
    <source>
        <dbReference type="ARBA" id="ARBA00023014"/>
    </source>
</evidence>
<keyword evidence="8" id="KW-1185">Reference proteome</keyword>
<gene>
    <name evidence="7" type="ORF">WKI71_37465</name>
</gene>
<accession>A0ABU8USX4</accession>
<dbReference type="InterPro" id="IPR013785">
    <property type="entry name" value="Aldolase_TIM"/>
</dbReference>
<dbReference type="PANTHER" id="PTHR43273:SF8">
    <property type="entry name" value="RADICAL SAM DOMAIN PROTEIN"/>
    <property type="match status" value="1"/>
</dbReference>
<dbReference type="SFLD" id="SFLDG01067">
    <property type="entry name" value="SPASM/twitch_domain_containing"/>
    <property type="match status" value="1"/>
</dbReference>
<evidence type="ECO:0000256" key="3">
    <source>
        <dbReference type="ARBA" id="ARBA00023004"/>
    </source>
</evidence>
<feature type="region of interest" description="Disordered" evidence="5">
    <location>
        <begin position="198"/>
        <end position="236"/>
    </location>
</feature>
<keyword evidence="3" id="KW-0408">Iron</keyword>
<evidence type="ECO:0000256" key="2">
    <source>
        <dbReference type="ARBA" id="ARBA00022723"/>
    </source>
</evidence>
<dbReference type="SFLD" id="SFLDS00029">
    <property type="entry name" value="Radical_SAM"/>
    <property type="match status" value="1"/>
</dbReference>
<evidence type="ECO:0000313" key="7">
    <source>
        <dbReference type="EMBL" id="MEJ8671991.1"/>
    </source>
</evidence>
<dbReference type="Gene3D" id="3.20.20.70">
    <property type="entry name" value="Aldolase class I"/>
    <property type="match status" value="1"/>
</dbReference>
<organism evidence="7 8">
    <name type="scientific">Streptomyces machairae</name>
    <dbReference type="NCBI Taxonomy" id="3134109"/>
    <lineage>
        <taxon>Bacteria</taxon>
        <taxon>Bacillati</taxon>
        <taxon>Actinomycetota</taxon>
        <taxon>Actinomycetes</taxon>
        <taxon>Kitasatosporales</taxon>
        <taxon>Streptomycetaceae</taxon>
        <taxon>Streptomyces</taxon>
    </lineage>
</organism>
<dbReference type="InterPro" id="IPR058240">
    <property type="entry name" value="rSAM_sf"/>
</dbReference>
<proteinExistence type="predicted"/>
<evidence type="ECO:0000256" key="1">
    <source>
        <dbReference type="ARBA" id="ARBA00022691"/>
    </source>
</evidence>
<feature type="compositionally biased region" description="Polar residues" evidence="5">
    <location>
        <begin position="198"/>
        <end position="207"/>
    </location>
</feature>
<evidence type="ECO:0000259" key="6">
    <source>
        <dbReference type="Pfam" id="PF04055"/>
    </source>
</evidence>
<protein>
    <submittedName>
        <fullName evidence="7">Radical SAM protein</fullName>
    </submittedName>
</protein>
<dbReference type="InterPro" id="IPR007197">
    <property type="entry name" value="rSAM"/>
</dbReference>
<dbReference type="SUPFAM" id="SSF102114">
    <property type="entry name" value="Radical SAM enzymes"/>
    <property type="match status" value="1"/>
</dbReference>
<dbReference type="EMBL" id="JBBKAK010000001">
    <property type="protein sequence ID" value="MEJ8671991.1"/>
    <property type="molecule type" value="Genomic_DNA"/>
</dbReference>
<evidence type="ECO:0000256" key="5">
    <source>
        <dbReference type="SAM" id="MobiDB-lite"/>
    </source>
</evidence>